<name>A0A2P2KHC6_RHIMU</name>
<protein>
    <submittedName>
        <fullName evidence="1">Rop guanine nucleotide exchange factor 14</fullName>
    </submittedName>
</protein>
<proteinExistence type="predicted"/>
<reference evidence="1" key="1">
    <citation type="submission" date="2018-02" db="EMBL/GenBank/DDBJ databases">
        <title>Rhizophora mucronata_Transcriptome.</title>
        <authorList>
            <person name="Meera S.P."/>
            <person name="Sreeshan A."/>
            <person name="Augustine A."/>
        </authorList>
    </citation>
    <scope>NUCLEOTIDE SEQUENCE</scope>
    <source>
        <tissue evidence="1">Leaf</tissue>
    </source>
</reference>
<sequence>MKVGILFFKKQAAAQTQRLLSLQNMYWDCNGEH</sequence>
<evidence type="ECO:0000313" key="1">
    <source>
        <dbReference type="EMBL" id="MBX05124.1"/>
    </source>
</evidence>
<dbReference type="EMBL" id="GGEC01024640">
    <property type="protein sequence ID" value="MBX05124.1"/>
    <property type="molecule type" value="Transcribed_RNA"/>
</dbReference>
<dbReference type="AlphaFoldDB" id="A0A2P2KHC6"/>
<organism evidence="1">
    <name type="scientific">Rhizophora mucronata</name>
    <name type="common">Asiatic mangrove</name>
    <dbReference type="NCBI Taxonomy" id="61149"/>
    <lineage>
        <taxon>Eukaryota</taxon>
        <taxon>Viridiplantae</taxon>
        <taxon>Streptophyta</taxon>
        <taxon>Embryophyta</taxon>
        <taxon>Tracheophyta</taxon>
        <taxon>Spermatophyta</taxon>
        <taxon>Magnoliopsida</taxon>
        <taxon>eudicotyledons</taxon>
        <taxon>Gunneridae</taxon>
        <taxon>Pentapetalae</taxon>
        <taxon>rosids</taxon>
        <taxon>fabids</taxon>
        <taxon>Malpighiales</taxon>
        <taxon>Rhizophoraceae</taxon>
        <taxon>Rhizophora</taxon>
    </lineage>
</organism>
<accession>A0A2P2KHC6</accession>